<reference evidence="1" key="1">
    <citation type="submission" date="2022-04" db="EMBL/GenBank/DDBJ databases">
        <title>Chromosome-scale genome assembly of Holotrichia oblita Faldermann.</title>
        <authorList>
            <person name="Rongchong L."/>
        </authorList>
    </citation>
    <scope>NUCLEOTIDE SEQUENCE</scope>
    <source>
        <strain evidence="1">81SQS9</strain>
    </source>
</reference>
<proteinExistence type="predicted"/>
<keyword evidence="2" id="KW-1185">Reference proteome</keyword>
<dbReference type="EMBL" id="CM043017">
    <property type="protein sequence ID" value="KAI4465715.1"/>
    <property type="molecule type" value="Genomic_DNA"/>
</dbReference>
<dbReference type="Proteomes" id="UP001056778">
    <property type="component" value="Chromosome 3"/>
</dbReference>
<name>A0ACB9TGB6_HOLOL</name>
<gene>
    <name evidence="1" type="ORF">MML48_3g00020245</name>
</gene>
<comment type="caution">
    <text evidence="1">The sequence shown here is derived from an EMBL/GenBank/DDBJ whole genome shotgun (WGS) entry which is preliminary data.</text>
</comment>
<evidence type="ECO:0000313" key="1">
    <source>
        <dbReference type="EMBL" id="KAI4465715.1"/>
    </source>
</evidence>
<sequence>MPHKFENYEKLDMIRAFIICNEVANDAVALYLERFPERRQPEHRIFKRLMSSLEEYGSFEKRDFDRRITFCEWYIGKCTNDPDFKSNIIWSDESRISSDGLFNRNNHHEWRQTNEHLALRQRRQGRPASYPGARQNVDGIIRQTSQSNPDESYEYSYETVNGIKVEERGIPSNLQDLPIISSGSFQYLAPDNTPIAVKYVANENGFQPEGPHLPTPPPIPPQIVRALEWNAAHPQLNIQ</sequence>
<evidence type="ECO:0000313" key="2">
    <source>
        <dbReference type="Proteomes" id="UP001056778"/>
    </source>
</evidence>
<organism evidence="1 2">
    <name type="scientific">Holotrichia oblita</name>
    <name type="common">Chafer beetle</name>
    <dbReference type="NCBI Taxonomy" id="644536"/>
    <lineage>
        <taxon>Eukaryota</taxon>
        <taxon>Metazoa</taxon>
        <taxon>Ecdysozoa</taxon>
        <taxon>Arthropoda</taxon>
        <taxon>Hexapoda</taxon>
        <taxon>Insecta</taxon>
        <taxon>Pterygota</taxon>
        <taxon>Neoptera</taxon>
        <taxon>Endopterygota</taxon>
        <taxon>Coleoptera</taxon>
        <taxon>Polyphaga</taxon>
        <taxon>Scarabaeiformia</taxon>
        <taxon>Scarabaeidae</taxon>
        <taxon>Melolonthinae</taxon>
        <taxon>Holotrichia</taxon>
    </lineage>
</organism>
<protein>
    <submittedName>
        <fullName evidence="1">Cuticle protein</fullName>
    </submittedName>
</protein>
<accession>A0ACB9TGB6</accession>